<dbReference type="SUPFAM" id="SSF55729">
    <property type="entry name" value="Acyl-CoA N-acyltransferases (Nat)"/>
    <property type="match status" value="1"/>
</dbReference>
<feature type="domain" description="N-acetyltransferase" evidence="1">
    <location>
        <begin position="12"/>
        <end position="166"/>
    </location>
</feature>
<dbReference type="Gene3D" id="3.40.630.30">
    <property type="match status" value="1"/>
</dbReference>
<dbReference type="EC" id="2.3.1.-" evidence="2"/>
<dbReference type="InterPro" id="IPR000182">
    <property type="entry name" value="GNAT_dom"/>
</dbReference>
<dbReference type="Pfam" id="PF21880">
    <property type="entry name" value="DUF6916"/>
    <property type="match status" value="1"/>
</dbReference>
<sequence>MTATATVPAVPARVRPATLADEPFLRTVHAAARAEEAAAFGWSAPQVDAFLAIQFDAQHRHYRTVWPHATDGIVEAGGTPVGRLYVDRGPGAFTVLDIALLPDRRGAGLGGALLRGLQAEAAALDVPVDLRVLRTGRALRLYQRLGFRPTGGDEHRLALRWDPPGPARWQSVAGTSGTIGGLPALLAACTDVSHAGGYEHFGVTLRVPADATVEQGTYRFEHPALGALDLFVVPTARTAEGLALTATFTRAVRPAAEPAP</sequence>
<dbReference type="InterPro" id="IPR016181">
    <property type="entry name" value="Acyl_CoA_acyltransferase"/>
</dbReference>
<dbReference type="InterPro" id="IPR054209">
    <property type="entry name" value="DUF6916"/>
</dbReference>
<evidence type="ECO:0000313" key="3">
    <source>
        <dbReference type="Proteomes" id="UP001059617"/>
    </source>
</evidence>
<reference evidence="2" key="2">
    <citation type="submission" date="2022-09" db="EMBL/GenBank/DDBJ databases">
        <title>Biosynthetic gene clusters of Dactylosporangioum fulvum.</title>
        <authorList>
            <person name="Caradec T."/>
        </authorList>
    </citation>
    <scope>NUCLEOTIDE SEQUENCE</scope>
    <source>
        <strain evidence="2">NRRL B-16292</strain>
    </source>
</reference>
<protein>
    <submittedName>
        <fullName evidence="2">GNAT family N-acetyltransferase</fullName>
        <ecNumber evidence="2">2.3.1.-</ecNumber>
    </submittedName>
</protein>
<dbReference type="RefSeq" id="WP_259867177.1">
    <property type="nucleotide sequence ID" value="NZ_BAAAST010000053.1"/>
</dbReference>
<reference evidence="2" key="1">
    <citation type="submission" date="2021-04" db="EMBL/GenBank/DDBJ databases">
        <authorList>
            <person name="Hartkoorn R.C."/>
            <person name="Beaudoing E."/>
            <person name="Hot D."/>
        </authorList>
    </citation>
    <scope>NUCLEOTIDE SEQUENCE</scope>
    <source>
        <strain evidence="2">NRRL B-16292</strain>
    </source>
</reference>
<proteinExistence type="predicted"/>
<dbReference type="Pfam" id="PF13508">
    <property type="entry name" value="Acetyltransf_7"/>
    <property type="match status" value="1"/>
</dbReference>
<keyword evidence="2" id="KW-0808">Transferase</keyword>
<keyword evidence="2" id="KW-0012">Acyltransferase</keyword>
<organism evidence="2 3">
    <name type="scientific">Dactylosporangium fulvum</name>
    <dbReference type="NCBI Taxonomy" id="53359"/>
    <lineage>
        <taxon>Bacteria</taxon>
        <taxon>Bacillati</taxon>
        <taxon>Actinomycetota</taxon>
        <taxon>Actinomycetes</taxon>
        <taxon>Micromonosporales</taxon>
        <taxon>Micromonosporaceae</taxon>
        <taxon>Dactylosporangium</taxon>
    </lineage>
</organism>
<gene>
    <name evidence="2" type="ORF">Dfulv_24385</name>
</gene>
<dbReference type="Proteomes" id="UP001059617">
    <property type="component" value="Chromosome"/>
</dbReference>
<evidence type="ECO:0000259" key="1">
    <source>
        <dbReference type="PROSITE" id="PS51186"/>
    </source>
</evidence>
<dbReference type="GO" id="GO:0016746">
    <property type="term" value="F:acyltransferase activity"/>
    <property type="evidence" value="ECO:0007669"/>
    <property type="project" value="UniProtKB-KW"/>
</dbReference>
<dbReference type="EMBL" id="CP073720">
    <property type="protein sequence ID" value="UWP87208.1"/>
    <property type="molecule type" value="Genomic_DNA"/>
</dbReference>
<dbReference type="PROSITE" id="PS51186">
    <property type="entry name" value="GNAT"/>
    <property type="match status" value="1"/>
</dbReference>
<evidence type="ECO:0000313" key="2">
    <source>
        <dbReference type="EMBL" id="UWP87208.1"/>
    </source>
</evidence>
<keyword evidence="3" id="KW-1185">Reference proteome</keyword>
<accession>A0ABY5WDX2</accession>
<name>A0ABY5WDX2_9ACTN</name>